<accession>A0A7H0HMC0</accession>
<dbReference type="EMBL" id="CP060825">
    <property type="protein sequence ID" value="QNP61686.1"/>
    <property type="molecule type" value="Genomic_DNA"/>
</dbReference>
<keyword evidence="3" id="KW-1185">Reference proteome</keyword>
<dbReference type="Gene3D" id="3.30.750.24">
    <property type="entry name" value="STAS domain"/>
    <property type="match status" value="1"/>
</dbReference>
<dbReference type="PROSITE" id="PS50801">
    <property type="entry name" value="STAS"/>
    <property type="match status" value="1"/>
</dbReference>
<evidence type="ECO:0000313" key="2">
    <source>
        <dbReference type="EMBL" id="QNP61686.1"/>
    </source>
</evidence>
<evidence type="ECO:0000259" key="1">
    <source>
        <dbReference type="PROSITE" id="PS50801"/>
    </source>
</evidence>
<dbReference type="CDD" id="cd07043">
    <property type="entry name" value="STAS_anti-anti-sigma_factors"/>
    <property type="match status" value="1"/>
</dbReference>
<name>A0A7H0HMC0_9ACTN</name>
<sequence>MNVTTEIHGAAATLTPHGDIDFQHLAQLRASVDRLPPAVTAVAWDLRDAPFIDVAGLHLLNTPGDPQRATSITNLHPQHRRLLTVACEVFPEADFDRYLHGPGAVRAA</sequence>
<feature type="domain" description="STAS" evidence="1">
    <location>
        <begin position="1"/>
        <end position="60"/>
    </location>
</feature>
<proteinExistence type="predicted"/>
<dbReference type="Proteomes" id="UP000516230">
    <property type="component" value="Chromosome"/>
</dbReference>
<reference evidence="2 3" key="1">
    <citation type="submission" date="2020-08" db="EMBL/GenBank/DDBJ databases">
        <title>A novel species.</title>
        <authorList>
            <person name="Gao J."/>
        </authorList>
    </citation>
    <scope>NUCLEOTIDE SEQUENCE [LARGE SCALE GENOMIC DNA]</scope>
    <source>
        <strain evidence="2 3">CRPJ-33</strain>
    </source>
</reference>
<evidence type="ECO:0000313" key="3">
    <source>
        <dbReference type="Proteomes" id="UP000516230"/>
    </source>
</evidence>
<dbReference type="AlphaFoldDB" id="A0A7H0HMC0"/>
<organism evidence="2 3">
    <name type="scientific">Streptomyces genisteinicus</name>
    <dbReference type="NCBI Taxonomy" id="2768068"/>
    <lineage>
        <taxon>Bacteria</taxon>
        <taxon>Bacillati</taxon>
        <taxon>Actinomycetota</taxon>
        <taxon>Actinomycetes</taxon>
        <taxon>Kitasatosporales</taxon>
        <taxon>Streptomycetaceae</taxon>
        <taxon>Streptomyces</taxon>
    </lineage>
</organism>
<dbReference type="KEGG" id="sgj:IAG43_01265"/>
<dbReference type="Pfam" id="PF01740">
    <property type="entry name" value="STAS"/>
    <property type="match status" value="1"/>
</dbReference>
<dbReference type="SUPFAM" id="SSF52091">
    <property type="entry name" value="SpoIIaa-like"/>
    <property type="match status" value="1"/>
</dbReference>
<dbReference type="InterPro" id="IPR002645">
    <property type="entry name" value="STAS_dom"/>
</dbReference>
<dbReference type="InterPro" id="IPR036513">
    <property type="entry name" value="STAS_dom_sf"/>
</dbReference>
<gene>
    <name evidence="2" type="ORF">IAG43_01265</name>
</gene>
<dbReference type="RefSeq" id="WP_187738891.1">
    <property type="nucleotide sequence ID" value="NZ_CP060825.1"/>
</dbReference>
<protein>
    <submittedName>
        <fullName evidence="2">STAS domain-containing protein</fullName>
    </submittedName>
</protein>